<dbReference type="InterPro" id="IPR023214">
    <property type="entry name" value="HAD_sf"/>
</dbReference>
<dbReference type="Pfam" id="PF00702">
    <property type="entry name" value="Hydrolase"/>
    <property type="match status" value="1"/>
</dbReference>
<dbReference type="InterPro" id="IPR023943">
    <property type="entry name" value="Enolase-ppase_E1"/>
</dbReference>
<dbReference type="SUPFAM" id="SSF56784">
    <property type="entry name" value="HAD-like"/>
    <property type="match status" value="1"/>
</dbReference>
<evidence type="ECO:0000313" key="5">
    <source>
        <dbReference type="Proteomes" id="UP000809789"/>
    </source>
</evidence>
<keyword evidence="2" id="KW-0378">Hydrolase</keyword>
<dbReference type="Gene3D" id="1.10.720.60">
    <property type="match status" value="1"/>
</dbReference>
<dbReference type="PANTHER" id="PTHR20371:SF1">
    <property type="entry name" value="ENOLASE-PHOSPHATASE E1"/>
    <property type="match status" value="1"/>
</dbReference>
<dbReference type="Gene3D" id="3.40.50.1000">
    <property type="entry name" value="HAD superfamily/HAD-like"/>
    <property type="match status" value="1"/>
</dbReference>
<dbReference type="SFLD" id="SFLDG01129">
    <property type="entry name" value="C1.5:_HAD__Beta-PGM__Phosphata"/>
    <property type="match status" value="1"/>
</dbReference>
<dbReference type="InterPro" id="IPR036412">
    <property type="entry name" value="HAD-like_sf"/>
</dbReference>
<evidence type="ECO:0000256" key="3">
    <source>
        <dbReference type="ARBA" id="ARBA00023167"/>
    </source>
</evidence>
<dbReference type="CDD" id="cd01629">
    <property type="entry name" value="HAD_EP"/>
    <property type="match status" value="1"/>
</dbReference>
<dbReference type="OrthoDB" id="272500at2759"/>
<dbReference type="GO" id="GO:0000287">
    <property type="term" value="F:magnesium ion binding"/>
    <property type="evidence" value="ECO:0007669"/>
    <property type="project" value="InterPro"/>
</dbReference>
<dbReference type="PANTHER" id="PTHR20371">
    <property type="entry name" value="ENOLASE-PHOSPHATASE E1"/>
    <property type="match status" value="1"/>
</dbReference>
<dbReference type="GO" id="GO:0019509">
    <property type="term" value="P:L-methionine salvage from methylthioadenosine"/>
    <property type="evidence" value="ECO:0007669"/>
    <property type="project" value="InterPro"/>
</dbReference>
<evidence type="ECO:0008006" key="6">
    <source>
        <dbReference type="Google" id="ProtNLM"/>
    </source>
</evidence>
<dbReference type="AlphaFoldDB" id="A0A8K0KXQ2"/>
<dbReference type="GO" id="GO:0043874">
    <property type="term" value="F:acireductone synthase activity"/>
    <property type="evidence" value="ECO:0007669"/>
    <property type="project" value="InterPro"/>
</dbReference>
<dbReference type="SFLD" id="SFLDS00003">
    <property type="entry name" value="Haloacid_Dehalogenase"/>
    <property type="match status" value="1"/>
</dbReference>
<proteinExistence type="predicted"/>
<dbReference type="SFLD" id="SFLDG01133">
    <property type="entry name" value="C1.5.4:_Enolase-phosphatase_Li"/>
    <property type="match status" value="1"/>
</dbReference>
<evidence type="ECO:0000256" key="2">
    <source>
        <dbReference type="ARBA" id="ARBA00022801"/>
    </source>
</evidence>
<reference evidence="4" key="1">
    <citation type="submission" date="2021-07" db="EMBL/GenBank/DDBJ databases">
        <title>Elsinoe batatas strain:CRI-CJ2 Genome sequencing and assembly.</title>
        <authorList>
            <person name="Huang L."/>
        </authorList>
    </citation>
    <scope>NUCLEOTIDE SEQUENCE</scope>
    <source>
        <strain evidence="4">CRI-CJ2</strain>
    </source>
</reference>
<gene>
    <name evidence="4" type="ORF">KVT40_006467</name>
</gene>
<keyword evidence="5" id="KW-1185">Reference proteome</keyword>
<keyword evidence="1" id="KW-0028">Amino-acid biosynthesis</keyword>
<evidence type="ECO:0000256" key="1">
    <source>
        <dbReference type="ARBA" id="ARBA00022605"/>
    </source>
</evidence>
<keyword evidence="3" id="KW-0486">Methionine biosynthesis</keyword>
<dbReference type="EMBL" id="JAESVG020000007">
    <property type="protein sequence ID" value="KAG8626066.1"/>
    <property type="molecule type" value="Genomic_DNA"/>
</dbReference>
<organism evidence="4 5">
    <name type="scientific">Elsinoe batatas</name>
    <dbReference type="NCBI Taxonomy" id="2601811"/>
    <lineage>
        <taxon>Eukaryota</taxon>
        <taxon>Fungi</taxon>
        <taxon>Dikarya</taxon>
        <taxon>Ascomycota</taxon>
        <taxon>Pezizomycotina</taxon>
        <taxon>Dothideomycetes</taxon>
        <taxon>Dothideomycetidae</taxon>
        <taxon>Myriangiales</taxon>
        <taxon>Elsinoaceae</taxon>
        <taxon>Elsinoe</taxon>
    </lineage>
</organism>
<dbReference type="Proteomes" id="UP000809789">
    <property type="component" value="Unassembled WGS sequence"/>
</dbReference>
<protein>
    <recommendedName>
        <fullName evidence="6">Enolase-phosphatase E1</fullName>
    </recommendedName>
</protein>
<name>A0A8K0KXQ2_9PEZI</name>
<accession>A0A8K0KXQ2</accession>
<sequence length="247" mass="27361">MPVTCNDIKIVLLDIEGTICSISFVKDTLFPYAISALPAVLAQKWYDIEFKTYRDAFPPGAQTSPKAFEAHVKDLMARDVKIAYLKNLQGYLWKDGYRNKVYATSLFPDVVPQLKTWRDAGLELAIFSSGSVFAQKLLFEHVKRDDGGEGNGSEDMRGLIAGWYDTVNAGGKMEAGSYGKIARELQTRTEEVLFLSDNVKEVAAALEAGMKAVVVDRPGNAPLTQEDQEKFEVITSLEEVDVHVTGR</sequence>
<comment type="caution">
    <text evidence="4">The sequence shown here is derived from an EMBL/GenBank/DDBJ whole genome shotgun (WGS) entry which is preliminary data.</text>
</comment>
<evidence type="ECO:0000313" key="4">
    <source>
        <dbReference type="EMBL" id="KAG8626066.1"/>
    </source>
</evidence>
<dbReference type="NCBIfam" id="TIGR01691">
    <property type="entry name" value="enolase-ppase"/>
    <property type="match status" value="1"/>
</dbReference>